<reference evidence="2 3" key="1">
    <citation type="submission" date="2019-03" db="EMBL/GenBank/DDBJ databases">
        <title>First draft genome of Liparis tanakae, snailfish: a comprehensive survey of snailfish specific genes.</title>
        <authorList>
            <person name="Kim W."/>
            <person name="Song I."/>
            <person name="Jeong J.-H."/>
            <person name="Kim D."/>
            <person name="Kim S."/>
            <person name="Ryu S."/>
            <person name="Song J.Y."/>
            <person name="Lee S.K."/>
        </authorList>
    </citation>
    <scope>NUCLEOTIDE SEQUENCE [LARGE SCALE GENOMIC DNA]</scope>
    <source>
        <tissue evidence="2">Muscle</tissue>
    </source>
</reference>
<gene>
    <name evidence="2" type="ORF">EYF80_021219</name>
</gene>
<name>A0A4Z2HUD7_9TELE</name>
<organism evidence="2 3">
    <name type="scientific">Liparis tanakae</name>
    <name type="common">Tanaka's snailfish</name>
    <dbReference type="NCBI Taxonomy" id="230148"/>
    <lineage>
        <taxon>Eukaryota</taxon>
        <taxon>Metazoa</taxon>
        <taxon>Chordata</taxon>
        <taxon>Craniata</taxon>
        <taxon>Vertebrata</taxon>
        <taxon>Euteleostomi</taxon>
        <taxon>Actinopterygii</taxon>
        <taxon>Neopterygii</taxon>
        <taxon>Teleostei</taxon>
        <taxon>Neoteleostei</taxon>
        <taxon>Acanthomorphata</taxon>
        <taxon>Eupercaria</taxon>
        <taxon>Perciformes</taxon>
        <taxon>Cottioidei</taxon>
        <taxon>Cottales</taxon>
        <taxon>Liparidae</taxon>
        <taxon>Liparis</taxon>
    </lineage>
</organism>
<evidence type="ECO:0000313" key="3">
    <source>
        <dbReference type="Proteomes" id="UP000314294"/>
    </source>
</evidence>
<accession>A0A4Z2HUD7</accession>
<dbReference type="Proteomes" id="UP000314294">
    <property type="component" value="Unassembled WGS sequence"/>
</dbReference>
<feature type="region of interest" description="Disordered" evidence="1">
    <location>
        <begin position="153"/>
        <end position="185"/>
    </location>
</feature>
<evidence type="ECO:0000313" key="2">
    <source>
        <dbReference type="EMBL" id="TNN68573.1"/>
    </source>
</evidence>
<keyword evidence="3" id="KW-1185">Reference proteome</keyword>
<protein>
    <submittedName>
        <fullName evidence="2">Uncharacterized protein</fullName>
    </submittedName>
</protein>
<feature type="compositionally biased region" description="Low complexity" evidence="1">
    <location>
        <begin position="154"/>
        <end position="163"/>
    </location>
</feature>
<dbReference type="EMBL" id="SRLO01000188">
    <property type="protein sequence ID" value="TNN68573.1"/>
    <property type="molecule type" value="Genomic_DNA"/>
</dbReference>
<evidence type="ECO:0000256" key="1">
    <source>
        <dbReference type="SAM" id="MobiDB-lite"/>
    </source>
</evidence>
<feature type="compositionally biased region" description="Polar residues" evidence="1">
    <location>
        <begin position="164"/>
        <end position="177"/>
    </location>
</feature>
<comment type="caution">
    <text evidence="2">The sequence shown here is derived from an EMBL/GenBank/DDBJ whole genome shotgun (WGS) entry which is preliminary data.</text>
</comment>
<dbReference type="AlphaFoldDB" id="A0A4Z2HUD7"/>
<proteinExistence type="predicted"/>
<sequence>MSHRASDPRAPDDTRTCQDLVNKTLVQSGKQGRRAAATELIAHSLNKLAETRTEQQRTPEMMRSIQMNWAGAPGVVVRRDSDDERSNSRADWPELRDDRLKVEIFQLGAKIVTHIAFGVKAPLGVPRPPSWLHGLNVLFEPQRVETAEGFLLFPPTTTTTPTPRITSRSHQANTQPSAGRRDSLD</sequence>